<feature type="chain" id="PRO_5042616045" description="Lytic polysaccharide monooxygenase" evidence="2">
    <location>
        <begin position="27"/>
        <end position="512"/>
    </location>
</feature>
<dbReference type="Gene3D" id="2.70.50.70">
    <property type="match status" value="1"/>
</dbReference>
<evidence type="ECO:0000256" key="1">
    <source>
        <dbReference type="SAM" id="MobiDB-lite"/>
    </source>
</evidence>
<organism evidence="3 4">
    <name type="scientific">Lecanosticta acicola</name>
    <dbReference type="NCBI Taxonomy" id="111012"/>
    <lineage>
        <taxon>Eukaryota</taxon>
        <taxon>Fungi</taxon>
        <taxon>Dikarya</taxon>
        <taxon>Ascomycota</taxon>
        <taxon>Pezizomycotina</taxon>
        <taxon>Dothideomycetes</taxon>
        <taxon>Dothideomycetidae</taxon>
        <taxon>Mycosphaerellales</taxon>
        <taxon>Mycosphaerellaceae</taxon>
        <taxon>Lecanosticta</taxon>
    </lineage>
</organism>
<evidence type="ECO:0000313" key="4">
    <source>
        <dbReference type="Proteomes" id="UP001296104"/>
    </source>
</evidence>
<dbReference type="PANTHER" id="PTHR36182:SF1">
    <property type="entry name" value="PROTEIN, PUTATIVE (AFU_ORTHOLOGUE AFUA_6G10930)-RELATED"/>
    <property type="match status" value="1"/>
</dbReference>
<reference evidence="3" key="1">
    <citation type="submission" date="2023-11" db="EMBL/GenBank/DDBJ databases">
        <authorList>
            <person name="Alioto T."/>
            <person name="Alioto T."/>
            <person name="Gomez Garrido J."/>
        </authorList>
    </citation>
    <scope>NUCLEOTIDE SEQUENCE</scope>
</reference>
<feature type="region of interest" description="Disordered" evidence="1">
    <location>
        <begin position="330"/>
        <end position="375"/>
    </location>
</feature>
<feature type="signal peptide" evidence="2">
    <location>
        <begin position="1"/>
        <end position="26"/>
    </location>
</feature>
<evidence type="ECO:0000313" key="3">
    <source>
        <dbReference type="EMBL" id="CAK4033560.1"/>
    </source>
</evidence>
<feature type="compositionally biased region" description="Low complexity" evidence="1">
    <location>
        <begin position="357"/>
        <end position="368"/>
    </location>
</feature>
<dbReference type="EMBL" id="CAVMBE010000088">
    <property type="protein sequence ID" value="CAK4033560.1"/>
    <property type="molecule type" value="Genomic_DNA"/>
</dbReference>
<dbReference type="Proteomes" id="UP001296104">
    <property type="component" value="Unassembled WGS sequence"/>
</dbReference>
<feature type="region of interest" description="Disordered" evidence="1">
    <location>
        <begin position="200"/>
        <end position="305"/>
    </location>
</feature>
<feature type="compositionally biased region" description="Low complexity" evidence="1">
    <location>
        <begin position="224"/>
        <end position="237"/>
    </location>
</feature>
<proteinExistence type="predicted"/>
<sequence>MSSRIWSKSASATLCHLLLSAAPALGHMEMSWPYPLHSKYDPENTYQNIDYSMTSPLDPDGSSFPCKGYQNDRPIRTTATYAAGSTYNMTLAGTATHRGGSCQISLSYDNGATFRVIKSVVGGCPLQSTYDFTIPSYAPTGEALLAWTWSNNEGNREYYMNCAEVNVITGATRRRRRQTYNSFESLPFIWKADLEGLNDCTTTEGEDPVYPNPGPDVQYGNGVSSSSTPSPGTCDSPRPYGKSYKDLGDSSEAPTAGSTPSSPSPDQNSTSMTRSAYYPGSTGFSSHGSDRAASPNQNPQELAVSAASQSTTTVYIDCTDTVTITVAATTPLPPTASSRPPQIIPSTTKPTPPLPTGPNSGSGSGSPNSPHPPYASGDVNRYLPCVPGTFLCTNANIWLTCDSNDGSSSVRSSETWVYLHSRPVAAGMMCLPWLSKYTGGNAQYAQQAHVARGSYRDDRVVRARPDGDCGSDGALRCTDGGRAFEVCDQGGWVQMGSVAAGTTCSNGAIVAA</sequence>
<gene>
    <name evidence="3" type="ORF">LECACI_7A008718</name>
</gene>
<keyword evidence="2" id="KW-0732">Signal</keyword>
<evidence type="ECO:0008006" key="5">
    <source>
        <dbReference type="Google" id="ProtNLM"/>
    </source>
</evidence>
<protein>
    <recommendedName>
        <fullName evidence="5">Lytic polysaccharide monooxygenase</fullName>
    </recommendedName>
</protein>
<feature type="compositionally biased region" description="Polar residues" evidence="1">
    <location>
        <begin position="294"/>
        <end position="305"/>
    </location>
</feature>
<comment type="caution">
    <text evidence="3">The sequence shown here is derived from an EMBL/GenBank/DDBJ whole genome shotgun (WGS) entry which is preliminary data.</text>
</comment>
<dbReference type="PANTHER" id="PTHR36182">
    <property type="entry name" value="PROTEIN, PUTATIVE (AFU_ORTHOLOGUE AFUA_6G10930)-RELATED"/>
    <property type="match status" value="1"/>
</dbReference>
<accession>A0AAI8Z6X6</accession>
<keyword evidence="4" id="KW-1185">Reference proteome</keyword>
<feature type="compositionally biased region" description="Low complexity" evidence="1">
    <location>
        <begin position="340"/>
        <end position="349"/>
    </location>
</feature>
<name>A0AAI8Z6X6_9PEZI</name>
<evidence type="ECO:0000256" key="2">
    <source>
        <dbReference type="SAM" id="SignalP"/>
    </source>
</evidence>
<feature type="compositionally biased region" description="Low complexity" evidence="1">
    <location>
        <begin position="250"/>
        <end position="265"/>
    </location>
</feature>
<dbReference type="AlphaFoldDB" id="A0AAI8Z6X6"/>